<dbReference type="EMBL" id="JXBZ01000002">
    <property type="protein sequence ID" value="KJY51029.1"/>
    <property type="molecule type" value="Genomic_DNA"/>
</dbReference>
<dbReference type="PROSITE" id="PS51733">
    <property type="entry name" value="BPL_LPL_CATALYTIC"/>
    <property type="match status" value="1"/>
</dbReference>
<dbReference type="EC" id="6.3.1.20" evidence="3"/>
<evidence type="ECO:0000313" key="10">
    <source>
        <dbReference type="Proteomes" id="UP000033695"/>
    </source>
</evidence>
<dbReference type="GO" id="GO:0017118">
    <property type="term" value="F:lipoyltransferase activity"/>
    <property type="evidence" value="ECO:0007669"/>
    <property type="project" value="TreeGrafter"/>
</dbReference>
<evidence type="ECO:0000256" key="1">
    <source>
        <dbReference type="ARBA" id="ARBA00005085"/>
    </source>
</evidence>
<sequence length="337" mass="38991">MYYVLMPSRDIRDNLATEQYLTEQKDFAEPLVLFYIQKPCIIVGRNQNTIEEINNEYVHEHNITVTRRVSGGGGIYDDLGNLCFSFVVDAADEQFGNFKQIVQPIVEALHRLGAQGAQVTGRNDITIDGKKFSGNAMYTKNGKTFSHGTLSYNVDLNAMTKALHVNNDKIQSKGIKSIRSRVTNIRPYLDKKYQNLTTEQFRDVLLLSLFHAQSLDQIKDHQYHLTAEDEAVIDQLKAKYYYNWDWVYGKSPKFTVQKRKHFDMGTIDARFQVEHGIIKAVRFYGDFFGEKDVQLLERQLIGRPYDYDSLQEMLDHNELQQYFTGIKPHDILQLIAP</sequence>
<dbReference type="Proteomes" id="UP000033695">
    <property type="component" value="Unassembled WGS sequence"/>
</dbReference>
<gene>
    <name evidence="9" type="primary">lplA</name>
    <name evidence="9" type="ORF">JG29_00720</name>
</gene>
<dbReference type="GO" id="GO:0016979">
    <property type="term" value="F:lipoate-protein ligase activity"/>
    <property type="evidence" value="ECO:0007669"/>
    <property type="project" value="UniProtKB-EC"/>
</dbReference>
<evidence type="ECO:0000256" key="2">
    <source>
        <dbReference type="ARBA" id="ARBA00005124"/>
    </source>
</evidence>
<feature type="domain" description="BPL/LPL catalytic" evidence="8">
    <location>
        <begin position="26"/>
        <end position="217"/>
    </location>
</feature>
<dbReference type="GO" id="GO:0005524">
    <property type="term" value="F:ATP binding"/>
    <property type="evidence" value="ECO:0007669"/>
    <property type="project" value="UniProtKB-KW"/>
</dbReference>
<comment type="pathway">
    <text evidence="2">Protein modification; protein lipoylation via exogenous pathway; protein N(6)-(lipoyl)lysine from lipoate: step 1/2.</text>
</comment>
<dbReference type="PATRIC" id="fig|1218508.4.peg.76"/>
<comment type="pathway">
    <text evidence="1">Protein modification; protein lipoylation via exogenous pathway; protein N(6)-(lipoyl)lysine from lipoate: step 2/2.</text>
</comment>
<dbReference type="STRING" id="1218508.JG29_00720"/>
<comment type="caution">
    <text evidence="9">The sequence shown here is derived from an EMBL/GenBank/DDBJ whole genome shotgun (WGS) entry which is preliminary data.</text>
</comment>
<dbReference type="SUPFAM" id="SSF55681">
    <property type="entry name" value="Class II aaRS and biotin synthetases"/>
    <property type="match status" value="1"/>
</dbReference>
<dbReference type="Pfam" id="PF10437">
    <property type="entry name" value="Lip_prot_lig_C"/>
    <property type="match status" value="1"/>
</dbReference>
<dbReference type="InterPro" id="IPR019491">
    <property type="entry name" value="Lipoate_protein_ligase_C"/>
</dbReference>
<evidence type="ECO:0000256" key="6">
    <source>
        <dbReference type="ARBA" id="ARBA00022840"/>
    </source>
</evidence>
<dbReference type="SUPFAM" id="SSF82649">
    <property type="entry name" value="SufE/NifU"/>
    <property type="match status" value="1"/>
</dbReference>
<evidence type="ECO:0000256" key="3">
    <source>
        <dbReference type="ARBA" id="ARBA00012367"/>
    </source>
</evidence>
<dbReference type="CDD" id="cd16443">
    <property type="entry name" value="LplA"/>
    <property type="match status" value="1"/>
</dbReference>
<dbReference type="AlphaFoldDB" id="A0A0F4KYI5"/>
<dbReference type="PANTHER" id="PTHR12561:SF3">
    <property type="entry name" value="LIPOYLTRANSFERASE 1, MITOCHONDRIAL"/>
    <property type="match status" value="1"/>
</dbReference>
<keyword evidence="6" id="KW-0067">ATP-binding</keyword>
<evidence type="ECO:0000256" key="5">
    <source>
        <dbReference type="ARBA" id="ARBA00022741"/>
    </source>
</evidence>
<dbReference type="Pfam" id="PF21948">
    <property type="entry name" value="LplA-B_cat"/>
    <property type="match status" value="1"/>
</dbReference>
<name>A0A0F4KYI5_9LACO</name>
<dbReference type="HOGENOM" id="CLU_022986_0_2_9"/>
<proteinExistence type="predicted"/>
<keyword evidence="10" id="KW-1185">Reference proteome</keyword>
<dbReference type="OrthoDB" id="9788148at2"/>
<dbReference type="UniPathway" id="UPA00537">
    <property type="reaction ID" value="UER00594"/>
</dbReference>
<comment type="catalytic activity">
    <reaction evidence="7">
        <text>L-lysyl-[lipoyl-carrier protein] + (R)-lipoate + ATP = N(6)-[(R)-lipoyl]-L-lysyl-[lipoyl-carrier protein] + AMP + diphosphate + H(+)</text>
        <dbReference type="Rhea" id="RHEA:49288"/>
        <dbReference type="Rhea" id="RHEA-COMP:10500"/>
        <dbReference type="Rhea" id="RHEA-COMP:10502"/>
        <dbReference type="ChEBI" id="CHEBI:15378"/>
        <dbReference type="ChEBI" id="CHEBI:29969"/>
        <dbReference type="ChEBI" id="CHEBI:30616"/>
        <dbReference type="ChEBI" id="CHEBI:33019"/>
        <dbReference type="ChEBI" id="CHEBI:83088"/>
        <dbReference type="ChEBI" id="CHEBI:83099"/>
        <dbReference type="ChEBI" id="CHEBI:456215"/>
        <dbReference type="EC" id="6.3.1.20"/>
    </reaction>
</comment>
<protein>
    <recommendedName>
        <fullName evidence="3">lipoate--protein ligase</fullName>
        <ecNumber evidence="3">6.3.1.20</ecNumber>
    </recommendedName>
</protein>
<evidence type="ECO:0000259" key="8">
    <source>
        <dbReference type="PROSITE" id="PS51733"/>
    </source>
</evidence>
<organism evidence="9 10">
    <name type="scientific">Bombilactobacillus mellis</name>
    <dbReference type="NCBI Taxonomy" id="1218508"/>
    <lineage>
        <taxon>Bacteria</taxon>
        <taxon>Bacillati</taxon>
        <taxon>Bacillota</taxon>
        <taxon>Bacilli</taxon>
        <taxon>Lactobacillales</taxon>
        <taxon>Lactobacillaceae</taxon>
        <taxon>Bombilactobacillus</taxon>
    </lineage>
</organism>
<dbReference type="GO" id="GO:0005737">
    <property type="term" value="C:cytoplasm"/>
    <property type="evidence" value="ECO:0007669"/>
    <property type="project" value="TreeGrafter"/>
</dbReference>
<dbReference type="InterPro" id="IPR004143">
    <property type="entry name" value="BPL_LPL_catalytic"/>
</dbReference>
<dbReference type="Gene3D" id="3.30.390.50">
    <property type="entry name" value="CO dehydrogenase flavoprotein, C-terminal domain"/>
    <property type="match status" value="1"/>
</dbReference>
<evidence type="ECO:0000313" key="9">
    <source>
        <dbReference type="EMBL" id="KJY51029.1"/>
    </source>
</evidence>
<dbReference type="NCBIfam" id="TIGR00545">
    <property type="entry name" value="lipoyltrans"/>
    <property type="match status" value="1"/>
</dbReference>
<evidence type="ECO:0000256" key="7">
    <source>
        <dbReference type="ARBA" id="ARBA00048037"/>
    </source>
</evidence>
<dbReference type="InterPro" id="IPR004562">
    <property type="entry name" value="LipoylTrfase_LipoateP_Ligase"/>
</dbReference>
<dbReference type="RefSeq" id="WP_045921996.1">
    <property type="nucleotide sequence ID" value="NZ_JBHTHW010000004.1"/>
</dbReference>
<keyword evidence="5" id="KW-0547">Nucleotide-binding</keyword>
<evidence type="ECO:0000256" key="4">
    <source>
        <dbReference type="ARBA" id="ARBA00022598"/>
    </source>
</evidence>
<accession>A0A0F4KYI5</accession>
<dbReference type="GO" id="GO:0009249">
    <property type="term" value="P:protein lipoylation"/>
    <property type="evidence" value="ECO:0007669"/>
    <property type="project" value="InterPro"/>
</dbReference>
<dbReference type="FunFam" id="3.30.930.10:FF:000072">
    <property type="entry name" value="Lipoate--protein ligase"/>
    <property type="match status" value="1"/>
</dbReference>
<dbReference type="InterPro" id="IPR045864">
    <property type="entry name" value="aa-tRNA-synth_II/BPL/LPL"/>
</dbReference>
<dbReference type="Gene3D" id="3.30.930.10">
    <property type="entry name" value="Bira Bifunctional Protein, Domain 2"/>
    <property type="match status" value="1"/>
</dbReference>
<keyword evidence="4 9" id="KW-0436">Ligase</keyword>
<reference evidence="9 10" key="1">
    <citation type="submission" date="2014-12" db="EMBL/GenBank/DDBJ databases">
        <title>Comparative genomics of the lactic acid bacteria isolated from the honey bee gut.</title>
        <authorList>
            <person name="Ellegaard K.M."/>
            <person name="Tamarit D."/>
            <person name="Javelind E."/>
            <person name="Olofsson T."/>
            <person name="Andersson S.G."/>
            <person name="Vasquez A."/>
        </authorList>
    </citation>
    <scope>NUCLEOTIDE SEQUENCE [LARGE SCALE GENOMIC DNA]</scope>
    <source>
        <strain evidence="9 10">Hon2</strain>
    </source>
</reference>
<dbReference type="PANTHER" id="PTHR12561">
    <property type="entry name" value="LIPOATE-PROTEIN LIGASE"/>
    <property type="match status" value="1"/>
</dbReference>